<dbReference type="Gene3D" id="3.20.20.140">
    <property type="entry name" value="Metal-dependent hydrolases"/>
    <property type="match status" value="1"/>
</dbReference>
<dbReference type="EMBL" id="CP046640">
    <property type="protein sequence ID" value="QTL96798.1"/>
    <property type="molecule type" value="Genomic_DNA"/>
</dbReference>
<evidence type="ECO:0000313" key="3">
    <source>
        <dbReference type="Proteomes" id="UP000665020"/>
    </source>
</evidence>
<feature type="domain" description="Amidohydrolase 3" evidence="1">
    <location>
        <begin position="56"/>
        <end position="540"/>
    </location>
</feature>
<dbReference type="SUPFAM" id="SSF51556">
    <property type="entry name" value="Metallo-dependent hydrolases"/>
    <property type="match status" value="1"/>
</dbReference>
<dbReference type="InterPro" id="IPR013108">
    <property type="entry name" value="Amidohydro_3"/>
</dbReference>
<gene>
    <name evidence="2" type="ORF">GM661_01815</name>
</gene>
<dbReference type="AlphaFoldDB" id="A0A8A7KB84"/>
<dbReference type="KEGG" id="ifn:GM661_01815"/>
<protein>
    <submittedName>
        <fullName evidence="2">Amidohydrolase family protein</fullName>
    </submittedName>
</protein>
<dbReference type="GO" id="GO:0016810">
    <property type="term" value="F:hydrolase activity, acting on carbon-nitrogen (but not peptide) bonds"/>
    <property type="evidence" value="ECO:0007669"/>
    <property type="project" value="InterPro"/>
</dbReference>
<keyword evidence="3" id="KW-1185">Reference proteome</keyword>
<dbReference type="CDD" id="cd01300">
    <property type="entry name" value="YtcJ_like"/>
    <property type="match status" value="1"/>
</dbReference>
<evidence type="ECO:0000313" key="2">
    <source>
        <dbReference type="EMBL" id="QTL96798.1"/>
    </source>
</evidence>
<dbReference type="InterPro" id="IPR032466">
    <property type="entry name" value="Metal_Hydrolase"/>
</dbReference>
<evidence type="ECO:0000259" key="1">
    <source>
        <dbReference type="Pfam" id="PF07969"/>
    </source>
</evidence>
<dbReference type="Pfam" id="PF07969">
    <property type="entry name" value="Amidohydro_3"/>
    <property type="match status" value="1"/>
</dbReference>
<dbReference type="Gene3D" id="2.30.40.10">
    <property type="entry name" value="Urease, subunit C, domain 1"/>
    <property type="match status" value="1"/>
</dbReference>
<accession>A0A8A7KB84</accession>
<dbReference type="InterPro" id="IPR033932">
    <property type="entry name" value="YtcJ-like"/>
</dbReference>
<dbReference type="PANTHER" id="PTHR22642:SF2">
    <property type="entry name" value="PROTEIN LONG AFTER FAR-RED 3"/>
    <property type="match status" value="1"/>
</dbReference>
<proteinExistence type="predicted"/>
<name>A0A8A7KB84_9FIRM</name>
<dbReference type="SUPFAM" id="SSF51338">
    <property type="entry name" value="Composite domain of metallo-dependent hydrolases"/>
    <property type="match status" value="1"/>
</dbReference>
<reference evidence="2" key="1">
    <citation type="submission" date="2019-12" db="EMBL/GenBank/DDBJ databases">
        <authorList>
            <person name="zhang j."/>
            <person name="sun C.M."/>
        </authorList>
    </citation>
    <scope>NUCLEOTIDE SEQUENCE</scope>
    <source>
        <strain evidence="2">NS-1</strain>
    </source>
</reference>
<sequence length="544" mass="60732">MGLIMKTIFRNGKIYTMKNQETVNNPLQAMVVKDDYILDLGTEQYIMGKYLNNKCRVVDLREKTVIPGFNDAHLHIYQYALSNSKIRLNAVTGIEDISRRIKNYIKDRNIVPGKWIEGSGWNDKDFTTPGLPEKEELDLIAPENPLILKRACYHVALVNTRALEICQIDKKTPDPAGGKIERDNQGSPTGVLYDDAIDLVENKIPQKNIKQTKELLQQGFEAAARTGLSSLQTDDFLNIKDPSIILQAYQELAEENKLPLRINLQLRVNQAEEIIKFSRQGIKTGRGNIFFKYGPIKIIADGSLGACTAALRQPYFNKSTKGDLLLSQTDLNRLVSTAYKEDCQVAVHAIGDAAVEMAANSFSRIKTINNPRPIIVHAQLGSPSIYQKMARNKVIAAVQPIFLATDWPIIEDRVGTDRSFHSYAWQSMQQSGIKICGSSDAPIEPFNPLYGIYAAVTRHDLAGNPQGGWHPAEQLSVYDAVKIFTVNPAYQSFEEGIKGTLEIGKLADFTVLSEDIFHLDREKIKDITILGTYVGGKAVYKAKT</sequence>
<organism evidence="2 3">
    <name type="scientific">Iocasia fonsfrigidae</name>
    <dbReference type="NCBI Taxonomy" id="2682810"/>
    <lineage>
        <taxon>Bacteria</taxon>
        <taxon>Bacillati</taxon>
        <taxon>Bacillota</taxon>
        <taxon>Clostridia</taxon>
        <taxon>Halanaerobiales</taxon>
        <taxon>Halanaerobiaceae</taxon>
        <taxon>Iocasia</taxon>
    </lineage>
</organism>
<dbReference type="Proteomes" id="UP000665020">
    <property type="component" value="Chromosome"/>
</dbReference>
<dbReference type="Gene3D" id="3.10.310.70">
    <property type="match status" value="1"/>
</dbReference>
<dbReference type="InterPro" id="IPR011059">
    <property type="entry name" value="Metal-dep_hydrolase_composite"/>
</dbReference>
<dbReference type="PANTHER" id="PTHR22642">
    <property type="entry name" value="IMIDAZOLONEPROPIONASE"/>
    <property type="match status" value="1"/>
</dbReference>